<sequence>MMHRTTYGRLLRTWALALLVMLAGTGAWAKESLFPPRPTPPRLVNDLAGILDPAQEERLEHKLEGFDRTTSTQITVLTVPTLNDYDVSDYAVKVFNAWGIGQKGKNNGVLLLVAPNDRKAWITTGKGLEGVLTDAKTSRIFRNELRPAFKEKDYYTGLDNATDAIIAVTRDEYKSDGIRGEGKRFPTGAIIVIIVVVIASIIKKGGGGGGRRQYRRTGIDDLATGWILGNMLGGGGRSSGWGGGGFGGGGGGFGGFGGGSSGGGGAGGSW</sequence>
<dbReference type="InterPro" id="IPR007621">
    <property type="entry name" value="TPM_dom"/>
</dbReference>
<dbReference type="Gene3D" id="3.10.310.50">
    <property type="match status" value="1"/>
</dbReference>
<dbReference type="EMBL" id="BAABFA010000024">
    <property type="protein sequence ID" value="GAA4469735.1"/>
    <property type="molecule type" value="Genomic_DNA"/>
</dbReference>
<dbReference type="RefSeq" id="WP_345084953.1">
    <property type="nucleotide sequence ID" value="NZ_BAABFA010000024.1"/>
</dbReference>
<dbReference type="Pfam" id="PF04536">
    <property type="entry name" value="TPM_phosphatase"/>
    <property type="match status" value="1"/>
</dbReference>
<feature type="transmembrane region" description="Helical" evidence="1">
    <location>
        <begin position="185"/>
        <end position="202"/>
    </location>
</feature>
<feature type="domain" description="TPM" evidence="2">
    <location>
        <begin position="44"/>
        <end position="167"/>
    </location>
</feature>
<keyword evidence="1" id="KW-1133">Transmembrane helix</keyword>
<accession>A0ABP8NQN0</accession>
<evidence type="ECO:0000256" key="1">
    <source>
        <dbReference type="SAM" id="Phobius"/>
    </source>
</evidence>
<comment type="caution">
    <text evidence="3">The sequence shown here is derived from an EMBL/GenBank/DDBJ whole genome shotgun (WGS) entry which is preliminary data.</text>
</comment>
<gene>
    <name evidence="3" type="ORF">GCM10023093_29690</name>
</gene>
<dbReference type="Proteomes" id="UP001500067">
    <property type="component" value="Unassembled WGS sequence"/>
</dbReference>
<name>A0ABP8NQN0_9BACT</name>
<proteinExistence type="predicted"/>
<evidence type="ECO:0000259" key="2">
    <source>
        <dbReference type="Pfam" id="PF04536"/>
    </source>
</evidence>
<protein>
    <recommendedName>
        <fullName evidence="2">TPM domain-containing protein</fullName>
    </recommendedName>
</protein>
<organism evidence="3 4">
    <name type="scientific">Nemorincola caseinilytica</name>
    <dbReference type="NCBI Taxonomy" id="2054315"/>
    <lineage>
        <taxon>Bacteria</taxon>
        <taxon>Pseudomonadati</taxon>
        <taxon>Bacteroidota</taxon>
        <taxon>Chitinophagia</taxon>
        <taxon>Chitinophagales</taxon>
        <taxon>Chitinophagaceae</taxon>
        <taxon>Nemorincola</taxon>
    </lineage>
</organism>
<evidence type="ECO:0000313" key="3">
    <source>
        <dbReference type="EMBL" id="GAA4469735.1"/>
    </source>
</evidence>
<keyword evidence="1" id="KW-0812">Transmembrane</keyword>
<reference evidence="4" key="1">
    <citation type="journal article" date="2019" name="Int. J. Syst. Evol. Microbiol.">
        <title>The Global Catalogue of Microorganisms (GCM) 10K type strain sequencing project: providing services to taxonomists for standard genome sequencing and annotation.</title>
        <authorList>
            <consortium name="The Broad Institute Genomics Platform"/>
            <consortium name="The Broad Institute Genome Sequencing Center for Infectious Disease"/>
            <person name="Wu L."/>
            <person name="Ma J."/>
        </authorList>
    </citation>
    <scope>NUCLEOTIDE SEQUENCE [LARGE SCALE GENOMIC DNA]</scope>
    <source>
        <strain evidence="4">JCM 32105</strain>
    </source>
</reference>
<keyword evidence="4" id="KW-1185">Reference proteome</keyword>
<dbReference type="PANTHER" id="PTHR30373:SF2">
    <property type="entry name" value="UPF0603 PROTEIN YGCG"/>
    <property type="match status" value="1"/>
</dbReference>
<keyword evidence="1" id="KW-0472">Membrane</keyword>
<dbReference type="PANTHER" id="PTHR30373">
    <property type="entry name" value="UPF0603 PROTEIN YGCG"/>
    <property type="match status" value="1"/>
</dbReference>
<evidence type="ECO:0000313" key="4">
    <source>
        <dbReference type="Proteomes" id="UP001500067"/>
    </source>
</evidence>